<dbReference type="PROSITE" id="PS51257">
    <property type="entry name" value="PROKAR_LIPOPROTEIN"/>
    <property type="match status" value="1"/>
</dbReference>
<evidence type="ECO:0000259" key="2">
    <source>
        <dbReference type="Pfam" id="PF21783"/>
    </source>
</evidence>
<sequence length="388" mass="42769">MMRLRLAVLPVVLLLVAGGCWGGDEQRRRTPASEAPGALPFGTLVSGMPPYQTAGNVYAATGPEMLDEQVRKDRALVYVPNTRSNDVTVIDPSTRRVIDTFPGGPEPQHVVPSYDLRTLYVASSKIPEGGLIPIDPRTGKPGAFRMLEDVYNLYFTPDGKQAIVVAEAYQRLDFYDLTTWQRVRSVRFPECEGINHMDYSADGKIMLFSCEFANRMLVLDTVSLDKLREFTLTETTDGMPQDTRLTPDGQRFLVADMHAHGVYVFDAQATRQTGFIPTGKGAHGIYFSRDGKLGYVTNRDEGSVTVLDMATLKPTATWRIPGGSPDMGGLSADGETLWLSGRYHDEVYALSTRDGKLLARIPVGRGPHGLTIWPQPGRYSLGHTANIR</sequence>
<dbReference type="Gene3D" id="2.130.10.10">
    <property type="entry name" value="YVTN repeat-like/Quinoprotein amine dehydrogenase"/>
    <property type="match status" value="2"/>
</dbReference>
<name>A0ABQ4EVF9_9ACTN</name>
<proteinExistence type="predicted"/>
<dbReference type="EMBL" id="BONX01000036">
    <property type="protein sequence ID" value="GIG98660.1"/>
    <property type="molecule type" value="Genomic_DNA"/>
</dbReference>
<dbReference type="SUPFAM" id="SSF50974">
    <property type="entry name" value="Nitrous oxide reductase, N-terminal domain"/>
    <property type="match status" value="1"/>
</dbReference>
<dbReference type="InterPro" id="IPR051200">
    <property type="entry name" value="Host-pathogen_enzymatic-act"/>
</dbReference>
<dbReference type="Proteomes" id="UP000621500">
    <property type="component" value="Unassembled WGS sequence"/>
</dbReference>
<comment type="caution">
    <text evidence="3">The sequence shown here is derived from an EMBL/GenBank/DDBJ whole genome shotgun (WGS) entry which is preliminary data.</text>
</comment>
<gene>
    <name evidence="3" type="ORF">Pma05_52330</name>
</gene>
<protein>
    <recommendedName>
        <fullName evidence="2">YNCE-like beta-propeller domain-containing protein</fullName>
    </recommendedName>
</protein>
<evidence type="ECO:0000256" key="1">
    <source>
        <dbReference type="ARBA" id="ARBA00022729"/>
    </source>
</evidence>
<evidence type="ECO:0000313" key="3">
    <source>
        <dbReference type="EMBL" id="GIG98660.1"/>
    </source>
</evidence>
<dbReference type="Pfam" id="PF21783">
    <property type="entry name" value="YNCE"/>
    <property type="match status" value="1"/>
</dbReference>
<organism evidence="3 4">
    <name type="scientific">Plantactinospora mayteni</name>
    <dbReference type="NCBI Taxonomy" id="566021"/>
    <lineage>
        <taxon>Bacteria</taxon>
        <taxon>Bacillati</taxon>
        <taxon>Actinomycetota</taxon>
        <taxon>Actinomycetes</taxon>
        <taxon>Micromonosporales</taxon>
        <taxon>Micromonosporaceae</taxon>
        <taxon>Plantactinospora</taxon>
    </lineage>
</organism>
<accession>A0ABQ4EVF9</accession>
<keyword evidence="4" id="KW-1185">Reference proteome</keyword>
<dbReference type="NCBIfam" id="TIGR02276">
    <property type="entry name" value="beta_rpt_yvtn"/>
    <property type="match status" value="1"/>
</dbReference>
<dbReference type="PANTHER" id="PTHR47197:SF3">
    <property type="entry name" value="DIHYDRO-HEME D1 DEHYDROGENASE"/>
    <property type="match status" value="1"/>
</dbReference>
<keyword evidence="1" id="KW-0732">Signal</keyword>
<dbReference type="PANTHER" id="PTHR47197">
    <property type="entry name" value="PROTEIN NIRF"/>
    <property type="match status" value="1"/>
</dbReference>
<dbReference type="InterPro" id="IPR048433">
    <property type="entry name" value="YNCE-like_beta-prop"/>
</dbReference>
<feature type="domain" description="YNCE-like beta-propeller" evidence="2">
    <location>
        <begin position="76"/>
        <end position="370"/>
    </location>
</feature>
<dbReference type="RefSeq" id="WP_239313082.1">
    <property type="nucleotide sequence ID" value="NZ_BAAAZQ010000006.1"/>
</dbReference>
<dbReference type="InterPro" id="IPR011964">
    <property type="entry name" value="YVTN_b-propeller_repeat"/>
</dbReference>
<evidence type="ECO:0000313" key="4">
    <source>
        <dbReference type="Proteomes" id="UP000621500"/>
    </source>
</evidence>
<dbReference type="InterPro" id="IPR015943">
    <property type="entry name" value="WD40/YVTN_repeat-like_dom_sf"/>
</dbReference>
<dbReference type="InterPro" id="IPR011045">
    <property type="entry name" value="N2O_reductase_N"/>
</dbReference>
<reference evidence="3 4" key="1">
    <citation type="submission" date="2021-01" db="EMBL/GenBank/DDBJ databases">
        <title>Whole genome shotgun sequence of Plantactinospora mayteni NBRC 109088.</title>
        <authorList>
            <person name="Komaki H."/>
            <person name="Tamura T."/>
        </authorList>
    </citation>
    <scope>NUCLEOTIDE SEQUENCE [LARGE SCALE GENOMIC DNA]</scope>
    <source>
        <strain evidence="3 4">NBRC 109088</strain>
    </source>
</reference>